<evidence type="ECO:0000313" key="3">
    <source>
        <dbReference type="Proteomes" id="UP000250321"/>
    </source>
</evidence>
<protein>
    <submittedName>
        <fullName evidence="2">Uncharacterized protein</fullName>
    </submittedName>
</protein>
<evidence type="ECO:0000256" key="1">
    <source>
        <dbReference type="SAM" id="MobiDB-lite"/>
    </source>
</evidence>
<name>A0A314U8U8_PRUYE</name>
<organism evidence="2 3">
    <name type="scientific">Prunus yedoensis var. nudiflora</name>
    <dbReference type="NCBI Taxonomy" id="2094558"/>
    <lineage>
        <taxon>Eukaryota</taxon>
        <taxon>Viridiplantae</taxon>
        <taxon>Streptophyta</taxon>
        <taxon>Embryophyta</taxon>
        <taxon>Tracheophyta</taxon>
        <taxon>Spermatophyta</taxon>
        <taxon>Magnoliopsida</taxon>
        <taxon>eudicotyledons</taxon>
        <taxon>Gunneridae</taxon>
        <taxon>Pentapetalae</taxon>
        <taxon>rosids</taxon>
        <taxon>fabids</taxon>
        <taxon>Rosales</taxon>
        <taxon>Rosaceae</taxon>
        <taxon>Amygdaloideae</taxon>
        <taxon>Amygdaleae</taxon>
        <taxon>Prunus</taxon>
    </lineage>
</organism>
<accession>A0A314U8U8</accession>
<dbReference type="EMBL" id="PJQY01003894">
    <property type="protein sequence ID" value="PQM33711.1"/>
    <property type="molecule type" value="Genomic_DNA"/>
</dbReference>
<dbReference type="PANTHER" id="PTHR46781:SF7">
    <property type="entry name" value="ALPHA 1,4-GLYCOSYLTRANSFERASE FAMILY PROTEIN"/>
    <property type="match status" value="1"/>
</dbReference>
<gene>
    <name evidence="2" type="ORF">Pyn_26399</name>
</gene>
<keyword evidence="3" id="KW-1185">Reference proteome</keyword>
<feature type="compositionally biased region" description="Basic residues" evidence="1">
    <location>
        <begin position="163"/>
        <end position="173"/>
    </location>
</feature>
<dbReference type="Proteomes" id="UP000250321">
    <property type="component" value="Unassembled WGS sequence"/>
</dbReference>
<dbReference type="InterPro" id="IPR044789">
    <property type="entry name" value="Put_A1-4-GlycosylTfrase_plant"/>
</dbReference>
<sequence>MKLQRKFLILWFLQKMSQKGKLPELQILNSNNLTEQFHGRVLEFLNHGCCAQFYMIWFSPATKFGKREFMAMDSLFKFNPEGCLMILSKSMDSGSGYRILKPLLDRGFKVKALTPDLPFLVKNTPDSCRPILSVFGLKNLTSLQASTLERYSSLQGAGGLRDKRGRLTPRTGRKNVYGQPMEA</sequence>
<dbReference type="PANTHER" id="PTHR46781">
    <property type="entry name" value="ALPHA 1,4-GLYCOSYLTRANSFERASE FAMILY PROTEIN"/>
    <property type="match status" value="1"/>
</dbReference>
<dbReference type="AlphaFoldDB" id="A0A314U8U8"/>
<dbReference type="OrthoDB" id="1741924at2759"/>
<proteinExistence type="predicted"/>
<feature type="region of interest" description="Disordered" evidence="1">
    <location>
        <begin position="159"/>
        <end position="183"/>
    </location>
</feature>
<reference evidence="2 3" key="1">
    <citation type="submission" date="2018-02" db="EMBL/GenBank/DDBJ databases">
        <title>Draft genome of wild Prunus yedoensis var. nudiflora.</title>
        <authorList>
            <person name="Baek S."/>
            <person name="Kim J.-H."/>
            <person name="Choi K."/>
            <person name="Kim G.-B."/>
            <person name="Cho A."/>
            <person name="Jang H."/>
            <person name="Shin C.-H."/>
            <person name="Yu H.-J."/>
            <person name="Mun J.-H."/>
        </authorList>
    </citation>
    <scope>NUCLEOTIDE SEQUENCE [LARGE SCALE GENOMIC DNA]</scope>
    <source>
        <strain evidence="3">cv. Jeju island</strain>
        <tissue evidence="2">Leaf</tissue>
    </source>
</reference>
<evidence type="ECO:0000313" key="2">
    <source>
        <dbReference type="EMBL" id="PQM33711.1"/>
    </source>
</evidence>
<dbReference type="STRING" id="2094558.A0A314U8U8"/>
<comment type="caution">
    <text evidence="2">The sequence shown here is derived from an EMBL/GenBank/DDBJ whole genome shotgun (WGS) entry which is preliminary data.</text>
</comment>